<sequence length="161" mass="17499">MRLLLACVAVFVAASMSPASARAAQDYVALEQRLNAEQMRATGLDTLSPEQLALLNRLLSQEQGAALEAAVAERAADDVGRREKRTAAGPVMASVQGDVRSWSRGDTVLLDNGQRWRVVEGNLYLGKPVTNPKVTLTPGFMGAWYLQMDGQTPRMKVQRAD</sequence>
<dbReference type="Proteomes" id="UP000663400">
    <property type="component" value="Chromosome"/>
</dbReference>
<keyword evidence="1" id="KW-0732">Signal</keyword>
<evidence type="ECO:0000313" key="3">
    <source>
        <dbReference type="Proteomes" id="UP000663400"/>
    </source>
</evidence>
<evidence type="ECO:0000256" key="1">
    <source>
        <dbReference type="SAM" id="SignalP"/>
    </source>
</evidence>
<keyword evidence="3" id="KW-1185">Reference proteome</keyword>
<evidence type="ECO:0008006" key="4">
    <source>
        <dbReference type="Google" id="ProtNLM"/>
    </source>
</evidence>
<gene>
    <name evidence="2" type="ORF">HIV01_009425</name>
</gene>
<evidence type="ECO:0000313" key="2">
    <source>
        <dbReference type="EMBL" id="QSX73486.1"/>
    </source>
</evidence>
<feature type="signal peptide" evidence="1">
    <location>
        <begin position="1"/>
        <end position="21"/>
    </location>
</feature>
<protein>
    <recommendedName>
        <fullName evidence="4">Secreted protein</fullName>
    </recommendedName>
</protein>
<name>A0ABX7R7V7_9GAMM</name>
<dbReference type="EMBL" id="CP071517">
    <property type="protein sequence ID" value="QSX73486.1"/>
    <property type="molecule type" value="Genomic_DNA"/>
</dbReference>
<organism evidence="2 3">
    <name type="scientific">Lysobacter arenosi</name>
    <dbReference type="NCBI Taxonomy" id="2795387"/>
    <lineage>
        <taxon>Bacteria</taxon>
        <taxon>Pseudomonadati</taxon>
        <taxon>Pseudomonadota</taxon>
        <taxon>Gammaproteobacteria</taxon>
        <taxon>Lysobacterales</taxon>
        <taxon>Lysobacteraceae</taxon>
        <taxon>Lysobacter</taxon>
    </lineage>
</organism>
<dbReference type="RefSeq" id="WP_200606648.1">
    <property type="nucleotide sequence ID" value="NZ_CP071517.1"/>
</dbReference>
<proteinExistence type="predicted"/>
<reference evidence="2 3" key="1">
    <citation type="submission" date="2021-02" db="EMBL/GenBank/DDBJ databases">
        <title>Lysobacter arenosi sp. nov., isolated from soil of gangwondo yeongwol, south Korea.</title>
        <authorList>
            <person name="Kim K.R."/>
            <person name="Kim K.H."/>
            <person name="Jeon C.O."/>
        </authorList>
    </citation>
    <scope>NUCLEOTIDE SEQUENCE [LARGE SCALE GENOMIC DNA]</scope>
    <source>
        <strain evidence="2 3">R7</strain>
    </source>
</reference>
<accession>A0ABX7R7V7</accession>
<feature type="chain" id="PRO_5047309944" description="Secreted protein" evidence="1">
    <location>
        <begin position="22"/>
        <end position="161"/>
    </location>
</feature>